<sequence>MHALMTALNQKNEFKRLNHFRYSTGDLSPPLNKALKSKMHNSPCPNEISGSVDSTLRIVQKLQKLGAKTYGISAKLQKPKTGLQRPISLSDEHIPSNSNKPRYRLQKSESVIVENEILRKEPRLRRACSIESPDSSIEQIYERIPNFSDAVFIKNDLPTENSDFQSKRTTLLSDNSIYWTRSDYQEISDCNEYGYEAIDFNDNIQPRIENQPETKQIPSEENIYVEADIKTSTSNSNLMKTRTEQMETLTGNQGFYEDKEKRRFCFNRKAKSLKEKPKKVKRSESFLHRVWSKKRKTKPIKKDLLSSINIAKKLSLTEAEAIKTLNQLHHLLKTSVEQLPNATQITESDEKTKPDPQNCAEPSKEHHGTSDSPPNTHQEPPINGPTLPPRNPKLPSVKEDTKLPSLPPKMKRTVEAVGCLDAILSDLSVQADNVQKPDKLDGDEGQCKVKELIKRFSIGKEEGVELRQKQRMSKYRPGEFSRDTPDLDKLLDELAKVTTAPIMTPGVTSSLINPEISQKEIQKMAQSRRPSDPDYDIPRPHRSLPNLPKKDDNALEATRFFGPILKPSDCRNARDSRPPTPLVDYHSNVPSITPDSLEVENRKTEPSQEDFRLLSFHSHDYLHFKKASHHNLQFSVEQHLYSDPRLLLKSADDFSVDSHDVYQLERSDCVFIDSLDP</sequence>
<reference evidence="2" key="2">
    <citation type="submission" date="2024-08" db="UniProtKB">
        <authorList>
            <consortium name="EnsemblMetazoa"/>
        </authorList>
    </citation>
    <scope>IDENTIFICATION</scope>
</reference>
<feature type="compositionally biased region" description="Pro residues" evidence="1">
    <location>
        <begin position="382"/>
        <end position="392"/>
    </location>
</feature>
<organism evidence="2 3">
    <name type="scientific">Dendroctonus ponderosae</name>
    <name type="common">Mountain pine beetle</name>
    <dbReference type="NCBI Taxonomy" id="77166"/>
    <lineage>
        <taxon>Eukaryota</taxon>
        <taxon>Metazoa</taxon>
        <taxon>Ecdysozoa</taxon>
        <taxon>Arthropoda</taxon>
        <taxon>Hexapoda</taxon>
        <taxon>Insecta</taxon>
        <taxon>Pterygota</taxon>
        <taxon>Neoptera</taxon>
        <taxon>Endopterygota</taxon>
        <taxon>Coleoptera</taxon>
        <taxon>Polyphaga</taxon>
        <taxon>Cucujiformia</taxon>
        <taxon>Curculionidae</taxon>
        <taxon>Scolytinae</taxon>
        <taxon>Dendroctonus</taxon>
    </lineage>
</organism>
<evidence type="ECO:0000256" key="1">
    <source>
        <dbReference type="SAM" id="MobiDB-lite"/>
    </source>
</evidence>
<feature type="compositionally biased region" description="Basic and acidic residues" evidence="1">
    <location>
        <begin position="529"/>
        <end position="539"/>
    </location>
</feature>
<dbReference type="AlphaFoldDB" id="A0AAR5PCP8"/>
<name>A0AAR5PCP8_DENPD</name>
<reference evidence="3" key="1">
    <citation type="journal article" date="2013" name="Genome Biol.">
        <title>Draft genome of the mountain pine beetle, Dendroctonus ponderosae Hopkins, a major forest pest.</title>
        <authorList>
            <person name="Keeling C.I."/>
            <person name="Yuen M.M."/>
            <person name="Liao N.Y."/>
            <person name="Docking T.R."/>
            <person name="Chan S.K."/>
            <person name="Taylor G.A."/>
            <person name="Palmquist D.L."/>
            <person name="Jackman S.D."/>
            <person name="Nguyen A."/>
            <person name="Li M."/>
            <person name="Henderson H."/>
            <person name="Janes J.K."/>
            <person name="Zhao Y."/>
            <person name="Pandoh P."/>
            <person name="Moore R."/>
            <person name="Sperling F.A."/>
            <person name="Huber D.P."/>
            <person name="Birol I."/>
            <person name="Jones S.J."/>
            <person name="Bohlmann J."/>
        </authorList>
    </citation>
    <scope>NUCLEOTIDE SEQUENCE</scope>
</reference>
<protein>
    <submittedName>
        <fullName evidence="2">Uncharacterized protein</fullName>
    </submittedName>
</protein>
<feature type="region of interest" description="Disordered" evidence="1">
    <location>
        <begin position="345"/>
        <end position="408"/>
    </location>
</feature>
<dbReference type="Proteomes" id="UP000019118">
    <property type="component" value="Unassembled WGS sequence"/>
</dbReference>
<feature type="region of interest" description="Disordered" evidence="1">
    <location>
        <begin position="569"/>
        <end position="591"/>
    </location>
</feature>
<accession>A0AAR5PCP8</accession>
<feature type="region of interest" description="Disordered" evidence="1">
    <location>
        <begin position="522"/>
        <end position="552"/>
    </location>
</feature>
<dbReference type="GeneID" id="109536742"/>
<dbReference type="KEGG" id="dpa:109536742"/>
<proteinExistence type="predicted"/>
<dbReference type="EnsemblMetazoa" id="XM_019903093.1">
    <property type="protein sequence ID" value="XP_019758652.1"/>
    <property type="gene ID" value="LOC109536742"/>
</dbReference>
<evidence type="ECO:0000313" key="2">
    <source>
        <dbReference type="EnsemblMetazoa" id="XP_019758652.1"/>
    </source>
</evidence>
<keyword evidence="3" id="KW-1185">Reference proteome</keyword>
<evidence type="ECO:0000313" key="3">
    <source>
        <dbReference type="Proteomes" id="UP000019118"/>
    </source>
</evidence>